<sequence length="285" mass="32273">MVKTRRASRFTSLETRSRGQKVKKSDRKPSPSAPSSRKSPRLMSLQRNEKNNGVARRNPEKKLTKKKTQEKVKEPSTKKQPSPPTATRTFSDALLLLFAWRHSPFFSNVPVEVVDEVRVFLVPSATRSAKNSVAKPALLQEHLGKEIGRLKRDVVETVCRGPVSFNKYPGFLELQNALVLFINVGGAEYENKFEEGGRRISWWFPPSMHNSHPLVVRALGDPRLHLLLFCRPVNEPYVYMGRLRLLGASVPPVGSVRMDLELSDFKHSCLRESPGFQKIVCGEEM</sequence>
<feature type="region of interest" description="Disordered" evidence="1">
    <location>
        <begin position="1"/>
        <end position="87"/>
    </location>
</feature>
<dbReference type="AlphaFoldDB" id="A0A0G4I1D0"/>
<protein>
    <submittedName>
        <fullName evidence="2">Uncharacterized protein</fullName>
    </submittedName>
</protein>
<evidence type="ECO:0000256" key="1">
    <source>
        <dbReference type="SAM" id="MobiDB-lite"/>
    </source>
</evidence>
<accession>A0A0G4I1D0</accession>
<dbReference type="VEuPathDB" id="CryptoDB:Cvel_10096"/>
<proteinExistence type="predicted"/>
<name>A0A0G4I1D0_9ALVE</name>
<gene>
    <name evidence="2" type="ORF">Cvel_10096</name>
</gene>
<feature type="compositionally biased region" description="Basic and acidic residues" evidence="1">
    <location>
        <begin position="57"/>
        <end position="77"/>
    </location>
</feature>
<evidence type="ECO:0000313" key="2">
    <source>
        <dbReference type="EMBL" id="CEM50655.1"/>
    </source>
</evidence>
<reference evidence="2" key="1">
    <citation type="submission" date="2014-11" db="EMBL/GenBank/DDBJ databases">
        <authorList>
            <person name="Otto D Thomas"/>
            <person name="Naeem Raeece"/>
        </authorList>
    </citation>
    <scope>NUCLEOTIDE SEQUENCE</scope>
</reference>
<organism evidence="2">
    <name type="scientific">Chromera velia CCMP2878</name>
    <dbReference type="NCBI Taxonomy" id="1169474"/>
    <lineage>
        <taxon>Eukaryota</taxon>
        <taxon>Sar</taxon>
        <taxon>Alveolata</taxon>
        <taxon>Colpodellida</taxon>
        <taxon>Chromeraceae</taxon>
        <taxon>Chromera</taxon>
    </lineage>
</organism>
<dbReference type="EMBL" id="CDMZ01004715">
    <property type="protein sequence ID" value="CEM50655.1"/>
    <property type="molecule type" value="Genomic_DNA"/>
</dbReference>